<dbReference type="EMBL" id="BOCI01000466">
    <property type="protein sequence ID" value="GHW01991.1"/>
    <property type="molecule type" value="Genomic_DNA"/>
</dbReference>
<evidence type="ECO:0000313" key="3">
    <source>
        <dbReference type="EMBL" id="GHW01991.1"/>
    </source>
</evidence>
<evidence type="ECO:0000313" key="4">
    <source>
        <dbReference type="Proteomes" id="UP000616547"/>
    </source>
</evidence>
<dbReference type="Gene3D" id="3.40.50.360">
    <property type="match status" value="1"/>
</dbReference>
<reference evidence="4" key="1">
    <citation type="submission" date="2021-01" db="EMBL/GenBank/DDBJ databases">
        <title>Draft genome sequence of Nasalis larvatus strain YZ03.</title>
        <authorList>
            <person name="Suzuki-Hashido N."/>
            <person name="Tsuchida S."/>
            <person name="Hayakawa T."/>
        </authorList>
    </citation>
    <scope>NUCLEOTIDE SEQUENCE [LARGE SCALE GENOMIC DNA]</scope>
    <source>
        <strain evidence="4">YZ03</strain>
    </source>
</reference>
<dbReference type="Pfam" id="PF02525">
    <property type="entry name" value="Flavodoxin_2"/>
    <property type="match status" value="1"/>
</dbReference>
<feature type="domain" description="Flavodoxin-like fold" evidence="2">
    <location>
        <begin position="1"/>
        <end position="169"/>
    </location>
</feature>
<sequence length="187" mass="21197">MKTLIIFAHPHSRASKVNRPLLKAAEDLDNVTVRDLYQLYPDFKIDVAAEQAALEAADRVVLQFPVYWYSSPALLKQWEDDVLTHGWAYGSKGKALHGKELLVCVSVGGGQEHYTREGLHGYRLAELLRPYQSMAGLTGMKYIRPFMTFGARTIADEDLQNQQRRYRELLQTADPLPAYGLLETESN</sequence>
<name>A0ABQ3W691_9LACO</name>
<proteinExistence type="predicted"/>
<dbReference type="SUPFAM" id="SSF52218">
    <property type="entry name" value="Flavoproteins"/>
    <property type="match status" value="1"/>
</dbReference>
<dbReference type="Proteomes" id="UP000616547">
    <property type="component" value="Unassembled WGS sequence"/>
</dbReference>
<keyword evidence="4" id="KW-1185">Reference proteome</keyword>
<keyword evidence="1" id="KW-0560">Oxidoreductase</keyword>
<dbReference type="RefSeq" id="WP_201336335.1">
    <property type="nucleotide sequence ID" value="NZ_BOCI01000466.1"/>
</dbReference>
<dbReference type="InterPro" id="IPR046980">
    <property type="entry name" value="KefG/KefF"/>
</dbReference>
<accession>A0ABQ3W691</accession>
<dbReference type="InterPro" id="IPR029039">
    <property type="entry name" value="Flavoprotein-like_sf"/>
</dbReference>
<comment type="caution">
    <text evidence="3">The sequence shown here is derived from an EMBL/GenBank/DDBJ whole genome shotgun (WGS) entry which is preliminary data.</text>
</comment>
<dbReference type="InterPro" id="IPR003680">
    <property type="entry name" value="Flavodoxin_fold"/>
</dbReference>
<evidence type="ECO:0000259" key="2">
    <source>
        <dbReference type="Pfam" id="PF02525"/>
    </source>
</evidence>
<gene>
    <name evidence="3" type="primary">ywrO_2</name>
    <name evidence="3" type="ORF">lacNasYZ03_16780</name>
</gene>
<evidence type="ECO:0000256" key="1">
    <source>
        <dbReference type="ARBA" id="ARBA00023002"/>
    </source>
</evidence>
<organism evidence="3 4">
    <name type="scientific">Lactobacillus nasalidis</name>
    <dbReference type="NCBI Taxonomy" id="2797258"/>
    <lineage>
        <taxon>Bacteria</taxon>
        <taxon>Bacillati</taxon>
        <taxon>Bacillota</taxon>
        <taxon>Bacilli</taxon>
        <taxon>Lactobacillales</taxon>
        <taxon>Lactobacillaceae</taxon>
        <taxon>Lactobacillus</taxon>
    </lineage>
</organism>
<dbReference type="PANTHER" id="PTHR47307">
    <property type="entry name" value="GLUTATHIONE-REGULATED POTASSIUM-EFFLUX SYSTEM ANCILLARY PROTEIN KEFG"/>
    <property type="match status" value="1"/>
</dbReference>
<protein>
    <submittedName>
        <fullName evidence="3">General stress protein 14</fullName>
    </submittedName>
</protein>
<dbReference type="PANTHER" id="PTHR47307:SF1">
    <property type="entry name" value="GLUTATHIONE-REGULATED POTASSIUM-EFFLUX SYSTEM ANCILLARY PROTEIN KEFG"/>
    <property type="match status" value="1"/>
</dbReference>